<evidence type="ECO:0000313" key="2">
    <source>
        <dbReference type="Proteomes" id="UP000030170"/>
    </source>
</evidence>
<evidence type="ECO:0000313" key="1">
    <source>
        <dbReference type="EMBL" id="KGF73211.1"/>
    </source>
</evidence>
<keyword evidence="2" id="KW-1185">Reference proteome</keyword>
<proteinExistence type="predicted"/>
<gene>
    <name evidence="1" type="ORF">DO97_01515</name>
</gene>
<protein>
    <recommendedName>
        <fullName evidence="3">Methyltransferase, TIGR04325 family</fullName>
    </recommendedName>
</protein>
<reference evidence="1 2" key="1">
    <citation type="journal article" date="2014" name="Mol. Ecol.">
        <title>Evolution of Synechococcus.</title>
        <authorList>
            <person name="Dvorak P."/>
            <person name="Casamatta D."/>
            <person name="Hasler P."/>
            <person name="Poulickova A."/>
            <person name="Ondrej V."/>
            <person name="Sanges R."/>
        </authorList>
    </citation>
    <scope>NUCLEOTIDE SEQUENCE [LARGE SCALE GENOMIC DNA]</scope>
    <source>
        <strain evidence="1 2">CAUP A 1101</strain>
    </source>
</reference>
<dbReference type="EMBL" id="JJML01000014">
    <property type="protein sequence ID" value="KGF73211.1"/>
    <property type="molecule type" value="Genomic_DNA"/>
</dbReference>
<evidence type="ECO:0008006" key="3">
    <source>
        <dbReference type="Google" id="ProtNLM"/>
    </source>
</evidence>
<dbReference type="SUPFAM" id="SSF53335">
    <property type="entry name" value="S-adenosyl-L-methionine-dependent methyltransferases"/>
    <property type="match status" value="1"/>
</dbReference>
<comment type="caution">
    <text evidence="1">The sequence shown here is derived from an EMBL/GenBank/DDBJ whole genome shotgun (WGS) entry which is preliminary data.</text>
</comment>
<dbReference type="InterPro" id="IPR029063">
    <property type="entry name" value="SAM-dependent_MTases_sf"/>
</dbReference>
<accession>A0A098TLS6</accession>
<sequence>MLKELIRSMTPPLVWQLARRLWLNQPVQTPDSSVPEWEYIPEGWDYLDQHPEVKGWNVSEVLAVYQEKWPRFVEMVQGTTPLGISHESNLATKTDIVSHNIMITFGYAIALAAQGRQSLTFLDWGGGIGHYYLLSKALLPNITINYHCKDVPVLTNYGQELFPHAHFYADESCLEQTYDFVLVSGSLQFSQDWLGILNRLSQVTGNYLLVTNCPTLQQTPSFVFIQRPYKYGYNTEYLGWCLNRHELITCCQTAGLELVREFVNGHRPLIKNAPEQNEYRGFLFRKTVGSHP</sequence>
<dbReference type="STRING" id="1497020.DO97_01515"/>
<dbReference type="Proteomes" id="UP000030170">
    <property type="component" value="Unassembled WGS sequence"/>
</dbReference>
<organism evidence="1 2">
    <name type="scientific">Neosynechococcus sphagnicola sy1</name>
    <dbReference type="NCBI Taxonomy" id="1497020"/>
    <lineage>
        <taxon>Bacteria</taxon>
        <taxon>Bacillati</taxon>
        <taxon>Cyanobacteriota</taxon>
        <taxon>Cyanophyceae</taxon>
        <taxon>Neosynechococcales</taxon>
        <taxon>Neosynechococcaceae</taxon>
        <taxon>Neosynechococcus</taxon>
    </lineage>
</organism>
<dbReference type="AlphaFoldDB" id="A0A098TLS6"/>
<name>A0A098TLS6_9CYAN</name>